<feature type="region of interest" description="Disordered" evidence="1">
    <location>
        <begin position="90"/>
        <end position="124"/>
    </location>
</feature>
<feature type="compositionally biased region" description="Basic and acidic residues" evidence="1">
    <location>
        <begin position="114"/>
        <end position="124"/>
    </location>
</feature>
<reference evidence="3" key="1">
    <citation type="journal article" date="2020" name="Stud. Mycol.">
        <title>101 Dothideomycetes genomes: A test case for predicting lifestyles and emergence of pathogens.</title>
        <authorList>
            <person name="Haridas S."/>
            <person name="Albert R."/>
            <person name="Binder M."/>
            <person name="Bloem J."/>
            <person name="LaButti K."/>
            <person name="Salamov A."/>
            <person name="Andreopoulos B."/>
            <person name="Baker S."/>
            <person name="Barry K."/>
            <person name="Bills G."/>
            <person name="Bluhm B."/>
            <person name="Cannon C."/>
            <person name="Castanera R."/>
            <person name="Culley D."/>
            <person name="Daum C."/>
            <person name="Ezra D."/>
            <person name="Gonzalez J."/>
            <person name="Henrissat B."/>
            <person name="Kuo A."/>
            <person name="Liang C."/>
            <person name="Lipzen A."/>
            <person name="Lutzoni F."/>
            <person name="Magnuson J."/>
            <person name="Mondo S."/>
            <person name="Nolan M."/>
            <person name="Ohm R."/>
            <person name="Pangilinan J."/>
            <person name="Park H.-J."/>
            <person name="Ramirez L."/>
            <person name="Alfaro M."/>
            <person name="Sun H."/>
            <person name="Tritt A."/>
            <person name="Yoshinaga Y."/>
            <person name="Zwiers L.-H."/>
            <person name="Turgeon B."/>
            <person name="Goodwin S."/>
            <person name="Spatafora J."/>
            <person name="Crous P."/>
            <person name="Grigoriev I."/>
        </authorList>
    </citation>
    <scope>NUCLEOTIDE SEQUENCE [LARGE SCALE GENOMIC DNA]</scope>
    <source>
        <strain evidence="3">CBS 304.66</strain>
    </source>
</reference>
<dbReference type="Proteomes" id="UP000800093">
    <property type="component" value="Unassembled WGS sequence"/>
</dbReference>
<evidence type="ECO:0000256" key="1">
    <source>
        <dbReference type="SAM" id="MobiDB-lite"/>
    </source>
</evidence>
<comment type="caution">
    <text evidence="2">The sequence shown here is derived from an EMBL/GenBank/DDBJ whole genome shotgun (WGS) entry which is preliminary data.</text>
</comment>
<name>A0A9P4K1U5_9PLEO</name>
<organism evidence="2 3">
    <name type="scientific">Lojkania enalia</name>
    <dbReference type="NCBI Taxonomy" id="147567"/>
    <lineage>
        <taxon>Eukaryota</taxon>
        <taxon>Fungi</taxon>
        <taxon>Dikarya</taxon>
        <taxon>Ascomycota</taxon>
        <taxon>Pezizomycotina</taxon>
        <taxon>Dothideomycetes</taxon>
        <taxon>Pleosporomycetidae</taxon>
        <taxon>Pleosporales</taxon>
        <taxon>Pleosporales incertae sedis</taxon>
        <taxon>Lojkania</taxon>
    </lineage>
</organism>
<dbReference type="AlphaFoldDB" id="A0A9P4K1U5"/>
<keyword evidence="3" id="KW-1185">Reference proteome</keyword>
<feature type="region of interest" description="Disordered" evidence="1">
    <location>
        <begin position="40"/>
        <end position="63"/>
    </location>
</feature>
<protein>
    <submittedName>
        <fullName evidence="2">Uncharacterized protein</fullName>
    </submittedName>
</protein>
<evidence type="ECO:0000313" key="2">
    <source>
        <dbReference type="EMBL" id="KAF2260376.1"/>
    </source>
</evidence>
<gene>
    <name evidence="2" type="ORF">CC78DRAFT_620322</name>
</gene>
<evidence type="ECO:0000313" key="3">
    <source>
        <dbReference type="Proteomes" id="UP000800093"/>
    </source>
</evidence>
<proteinExistence type="predicted"/>
<dbReference type="EMBL" id="ML986683">
    <property type="protein sequence ID" value="KAF2260376.1"/>
    <property type="molecule type" value="Genomic_DNA"/>
</dbReference>
<sequence>MADRQRLRAITPTSSQAGYLRLAMSKILAPLTTINTLPILPTRTNNEPHKLTSTHNQATPKPKHHASITISIENCSSGHSGWKYYTRLHRSSHKNKTRQSITLHPASNHAPKTPSRDSESSNRTHRILDDTFPARNAVPHRRISLLIHLLNLHLNRTDPNTPTPRFPLHSNLQTKTLHDRRETRGCASPARPSPAQLSHGT</sequence>
<feature type="region of interest" description="Disordered" evidence="1">
    <location>
        <begin position="176"/>
        <end position="201"/>
    </location>
</feature>
<accession>A0A9P4K1U5</accession>